<protein>
    <submittedName>
        <fullName evidence="1">Cis-prenyltransferase</fullName>
        <ecNumber evidence="1">2.5.1.87</ecNumber>
    </submittedName>
</protein>
<accession>A0ACC1HDX3</accession>
<dbReference type="Proteomes" id="UP001145114">
    <property type="component" value="Unassembled WGS sequence"/>
</dbReference>
<comment type="caution">
    <text evidence="1">The sequence shown here is derived from an EMBL/GenBank/DDBJ whole genome shotgun (WGS) entry which is preliminary data.</text>
</comment>
<organism evidence="1 2">
    <name type="scientific">Spiromyces aspiralis</name>
    <dbReference type="NCBI Taxonomy" id="68401"/>
    <lineage>
        <taxon>Eukaryota</taxon>
        <taxon>Fungi</taxon>
        <taxon>Fungi incertae sedis</taxon>
        <taxon>Zoopagomycota</taxon>
        <taxon>Kickxellomycotina</taxon>
        <taxon>Kickxellomycetes</taxon>
        <taxon>Kickxellales</taxon>
        <taxon>Kickxellaceae</taxon>
        <taxon>Spiromyces</taxon>
    </lineage>
</organism>
<gene>
    <name evidence="1" type="primary">RER2</name>
    <name evidence="1" type="ORF">EV182_007781</name>
</gene>
<sequence>MPVFVGHQLGFETLLKTMEYSFDLGIEALSVYAFAIGNFNRSKQELEWLMDLMREKFVYIMNE</sequence>
<name>A0ACC1HDX3_9FUNG</name>
<proteinExistence type="predicted"/>
<reference evidence="1" key="1">
    <citation type="submission" date="2022-06" db="EMBL/GenBank/DDBJ databases">
        <title>Phylogenomic reconstructions and comparative analyses of Kickxellomycotina fungi.</title>
        <authorList>
            <person name="Reynolds N.K."/>
            <person name="Stajich J.E."/>
            <person name="Barry K."/>
            <person name="Grigoriev I.V."/>
            <person name="Crous P."/>
            <person name="Smith M.E."/>
        </authorList>
    </citation>
    <scope>NUCLEOTIDE SEQUENCE</scope>
    <source>
        <strain evidence="1">RSA 2271</strain>
    </source>
</reference>
<dbReference type="EC" id="2.5.1.87" evidence="1"/>
<evidence type="ECO:0000313" key="2">
    <source>
        <dbReference type="Proteomes" id="UP001145114"/>
    </source>
</evidence>
<keyword evidence="1" id="KW-0808">Transferase</keyword>
<feature type="non-terminal residue" evidence="1">
    <location>
        <position position="63"/>
    </location>
</feature>
<dbReference type="EMBL" id="JAMZIH010008881">
    <property type="protein sequence ID" value="KAJ1671176.1"/>
    <property type="molecule type" value="Genomic_DNA"/>
</dbReference>
<keyword evidence="2" id="KW-1185">Reference proteome</keyword>
<evidence type="ECO:0000313" key="1">
    <source>
        <dbReference type="EMBL" id="KAJ1671176.1"/>
    </source>
</evidence>